<evidence type="ECO:0000313" key="2">
    <source>
        <dbReference type="EMBL" id="GMN62652.1"/>
    </source>
</evidence>
<feature type="region of interest" description="Disordered" evidence="1">
    <location>
        <begin position="16"/>
        <end position="40"/>
    </location>
</feature>
<reference evidence="2" key="1">
    <citation type="submission" date="2023-07" db="EMBL/GenBank/DDBJ databases">
        <title>draft genome sequence of fig (Ficus carica).</title>
        <authorList>
            <person name="Takahashi T."/>
            <person name="Nishimura K."/>
        </authorList>
    </citation>
    <scope>NUCLEOTIDE SEQUENCE</scope>
</reference>
<evidence type="ECO:0000313" key="3">
    <source>
        <dbReference type="Proteomes" id="UP001187192"/>
    </source>
</evidence>
<evidence type="ECO:0000256" key="1">
    <source>
        <dbReference type="SAM" id="MobiDB-lite"/>
    </source>
</evidence>
<name>A0AA88DVJ9_FICCA</name>
<dbReference type="AlphaFoldDB" id="A0AA88DVJ9"/>
<feature type="compositionally biased region" description="Basic and acidic residues" evidence="1">
    <location>
        <begin position="17"/>
        <end position="40"/>
    </location>
</feature>
<dbReference type="EMBL" id="BTGU01000132">
    <property type="protein sequence ID" value="GMN62652.1"/>
    <property type="molecule type" value="Genomic_DNA"/>
</dbReference>
<proteinExistence type="predicted"/>
<keyword evidence="3" id="KW-1185">Reference proteome</keyword>
<sequence>MIVAIDSCIFSQGSLSTHKEATEEEGSPVKHSESLVENKDAAMPGKKTGFVASRHKSLVDLIQKDFPHTPSPVCNQSHSSSHATADELIDFYVQAISSNISSVDKTPEPDSGSINCPEISSPDSHATRLKIKRNQEKPQSHGRNVPKLLLSRLEDAACQVHGVRTQTISQGRSYLESSMDDPSVGHPNLSSIIVQPSLHWHRLRSPFYETAAGYRASSHTPFYPVLRPSSLYAPQYCLPGYALGSTLLPPFMAGYPSHSAQPPAFGATSSQIYTGRTAGISMGKGNLHGLDVPHQIKFYGQHEPIPQPSFVNLW</sequence>
<accession>A0AA88DVJ9</accession>
<comment type="caution">
    <text evidence="2">The sequence shown here is derived from an EMBL/GenBank/DDBJ whole genome shotgun (WGS) entry which is preliminary data.</text>
</comment>
<gene>
    <name evidence="2" type="ORF">TIFTF001_031718</name>
</gene>
<protein>
    <submittedName>
        <fullName evidence="2">Uncharacterized protein</fullName>
    </submittedName>
</protein>
<feature type="region of interest" description="Disordered" evidence="1">
    <location>
        <begin position="101"/>
        <end position="125"/>
    </location>
</feature>
<organism evidence="2 3">
    <name type="scientific">Ficus carica</name>
    <name type="common">Common fig</name>
    <dbReference type="NCBI Taxonomy" id="3494"/>
    <lineage>
        <taxon>Eukaryota</taxon>
        <taxon>Viridiplantae</taxon>
        <taxon>Streptophyta</taxon>
        <taxon>Embryophyta</taxon>
        <taxon>Tracheophyta</taxon>
        <taxon>Spermatophyta</taxon>
        <taxon>Magnoliopsida</taxon>
        <taxon>eudicotyledons</taxon>
        <taxon>Gunneridae</taxon>
        <taxon>Pentapetalae</taxon>
        <taxon>rosids</taxon>
        <taxon>fabids</taxon>
        <taxon>Rosales</taxon>
        <taxon>Moraceae</taxon>
        <taxon>Ficeae</taxon>
        <taxon>Ficus</taxon>
    </lineage>
</organism>
<dbReference type="Proteomes" id="UP001187192">
    <property type="component" value="Unassembled WGS sequence"/>
</dbReference>